<gene>
    <name evidence="2" type="ORF">JMUB590_2248</name>
</gene>
<evidence type="ECO:0000313" key="2">
    <source>
        <dbReference type="EMBL" id="BBD93302.1"/>
    </source>
</evidence>
<keyword evidence="1" id="KW-1133">Transmembrane helix</keyword>
<accession>A0ABN5W666</accession>
<keyword evidence="1" id="KW-0812">Transmembrane</keyword>
<proteinExistence type="predicted"/>
<dbReference type="EMBL" id="AP018586">
    <property type="protein sequence ID" value="BBD93302.1"/>
    <property type="molecule type" value="Genomic_DNA"/>
</dbReference>
<protein>
    <submittedName>
        <fullName evidence="2">Uncharacterized protein</fullName>
    </submittedName>
</protein>
<evidence type="ECO:0000313" key="3">
    <source>
        <dbReference type="Proteomes" id="UP000274772"/>
    </source>
</evidence>
<organism evidence="2 3">
    <name type="scientific">Staphylococcus caprae</name>
    <dbReference type="NCBI Taxonomy" id="29380"/>
    <lineage>
        <taxon>Bacteria</taxon>
        <taxon>Bacillati</taxon>
        <taxon>Bacillota</taxon>
        <taxon>Bacilli</taxon>
        <taxon>Bacillales</taxon>
        <taxon>Staphylococcaceae</taxon>
        <taxon>Staphylococcus</taxon>
    </lineage>
</organism>
<feature type="transmembrane region" description="Helical" evidence="1">
    <location>
        <begin position="39"/>
        <end position="59"/>
    </location>
</feature>
<sequence>MMHIPLSVKSNMNILNDYALELASSNEKMFMCNLIESTFYYLNLQLFLSTILSLIVSMLK</sequence>
<name>A0ABN5W666_9STAP</name>
<keyword evidence="1" id="KW-0472">Membrane</keyword>
<reference evidence="2 3" key="1">
    <citation type="submission" date="2018-05" db="EMBL/GenBank/DDBJ databases">
        <title>Complete genome sequencing of three human clinical isolates of Staphylococcus caprae reveals virulence factors similar to those of S. epidermidis and S. capitis.</title>
        <authorList>
            <person name="Watanabe S."/>
            <person name="Cui L."/>
        </authorList>
    </citation>
    <scope>NUCLEOTIDE SEQUENCE [LARGE SCALE GENOMIC DNA]</scope>
    <source>
        <strain evidence="2 3">JMUB590</strain>
    </source>
</reference>
<keyword evidence="3" id="KW-1185">Reference proteome</keyword>
<dbReference type="Proteomes" id="UP000274772">
    <property type="component" value="Chromosome"/>
</dbReference>
<evidence type="ECO:0000256" key="1">
    <source>
        <dbReference type="SAM" id="Phobius"/>
    </source>
</evidence>